<gene>
    <name evidence="2" type="ORF">LKD48_05335</name>
</gene>
<keyword evidence="3" id="KW-1185">Reference proteome</keyword>
<feature type="transmembrane region" description="Helical" evidence="1">
    <location>
        <begin position="47"/>
        <end position="70"/>
    </location>
</feature>
<dbReference type="AlphaFoldDB" id="A0AAE3E396"/>
<name>A0AAE3E396_9FIRM</name>
<keyword evidence="1" id="KW-0472">Membrane</keyword>
<evidence type="ECO:0000256" key="1">
    <source>
        <dbReference type="SAM" id="Phobius"/>
    </source>
</evidence>
<dbReference type="Proteomes" id="UP001198200">
    <property type="component" value="Unassembled WGS sequence"/>
</dbReference>
<feature type="transmembrane region" description="Helical" evidence="1">
    <location>
        <begin position="20"/>
        <end position="41"/>
    </location>
</feature>
<accession>A0AAE3E396</accession>
<evidence type="ECO:0000313" key="3">
    <source>
        <dbReference type="Proteomes" id="UP001198200"/>
    </source>
</evidence>
<comment type="caution">
    <text evidence="2">The sequence shown here is derived from an EMBL/GenBank/DDBJ whole genome shotgun (WGS) entry which is preliminary data.</text>
</comment>
<proteinExistence type="predicted"/>
<organism evidence="2 3">
    <name type="scientific">Anthropogastromicrobium aceti</name>
    <dbReference type="NCBI Taxonomy" id="2981768"/>
    <lineage>
        <taxon>Bacteria</taxon>
        <taxon>Bacillati</taxon>
        <taxon>Bacillota</taxon>
        <taxon>Clostridia</taxon>
        <taxon>Lachnospirales</taxon>
        <taxon>Lachnospiraceae</taxon>
        <taxon>Anthropogastromicrobium</taxon>
    </lineage>
</organism>
<dbReference type="EMBL" id="JAJEQN010000009">
    <property type="protein sequence ID" value="MCC2221071.1"/>
    <property type="molecule type" value="Genomic_DNA"/>
</dbReference>
<protein>
    <submittedName>
        <fullName evidence="2">Uncharacterized protein</fullName>
    </submittedName>
</protein>
<reference evidence="2 3" key="1">
    <citation type="submission" date="2021-10" db="EMBL/GenBank/DDBJ databases">
        <title>Anaerobic single-cell dispensing facilitates the cultivation of human gut bacteria.</title>
        <authorList>
            <person name="Afrizal A."/>
        </authorList>
    </citation>
    <scope>NUCLEOTIDE SEQUENCE [LARGE SCALE GENOMIC DNA]</scope>
    <source>
        <strain evidence="2 3">CLA-AA-H224</strain>
    </source>
</reference>
<keyword evidence="1" id="KW-1133">Transmembrane helix</keyword>
<evidence type="ECO:0000313" key="2">
    <source>
        <dbReference type="EMBL" id="MCC2221071.1"/>
    </source>
</evidence>
<keyword evidence="1" id="KW-0812">Transmembrane</keyword>
<dbReference type="RefSeq" id="WP_308731433.1">
    <property type="nucleotide sequence ID" value="NZ_JAJEQN010000009.1"/>
</dbReference>
<sequence length="189" mass="21421">MFRIKKGHHGYIKRKKCLLLGEVLGLLIGIIGLVVIGVVTTGSRKNLLTVVAMVSVIPMVNQLVILIALWKYQPCPDKEYEQVASIVGKGILDTELVITSKTDKSFLLDYACIHEKGVFCYCSDKNVSEKKTAEYIKSFMKANDLKADIFVIRDWKNYLNRIRELEKWDRASCDEKLLKIEGVLRGIAI</sequence>